<feature type="domain" description="Activator of Hsp90 ATPase homologue 1/2-like C-terminal" evidence="2">
    <location>
        <begin position="14"/>
        <end position="129"/>
    </location>
</feature>
<reference evidence="3 4" key="2">
    <citation type="journal article" date="2016" name="Genome Announc.">
        <title>Complete Genome Sequence of the Highly Virulent Aeromonas schubertii Strain WL1483, Isolated from Diseased Snakehead Fish (Channa argus) in China.</title>
        <authorList>
            <person name="Liu L."/>
            <person name="Li N."/>
            <person name="Zhang D."/>
            <person name="Fu X."/>
            <person name="Shi C."/>
            <person name="Lin Q."/>
            <person name="Hao G."/>
        </authorList>
    </citation>
    <scope>NUCLEOTIDE SEQUENCE [LARGE SCALE GENOMIC DNA]</scope>
    <source>
        <strain evidence="3 4">WL1483</strain>
    </source>
</reference>
<dbReference type="Gene3D" id="3.30.530.20">
    <property type="match status" value="1"/>
</dbReference>
<reference evidence="4" key="1">
    <citation type="submission" date="2015-10" db="EMBL/GenBank/DDBJ databases">
        <title>Complete Genome Sequence of Aeromonas schubertii strain WL1483.</title>
        <authorList>
            <person name="Liu L."/>
        </authorList>
    </citation>
    <scope>NUCLEOTIDE SEQUENCE [LARGE SCALE GENOMIC DNA]</scope>
    <source>
        <strain evidence="4">WL1483</strain>
    </source>
</reference>
<protein>
    <recommendedName>
        <fullName evidence="2">Activator of Hsp90 ATPase homologue 1/2-like C-terminal domain-containing protein</fullName>
    </recommendedName>
</protein>
<gene>
    <name evidence="3" type="ORF">WL1483_3343</name>
</gene>
<evidence type="ECO:0000259" key="2">
    <source>
        <dbReference type="Pfam" id="PF08327"/>
    </source>
</evidence>
<dbReference type="KEGG" id="asr:WL1483_3343"/>
<dbReference type="PATRIC" id="fig|652.5.peg.1012"/>
<name>A0A0S2SM08_9GAMM</name>
<dbReference type="Proteomes" id="UP000058114">
    <property type="component" value="Chromosome"/>
</dbReference>
<dbReference type="RefSeq" id="WP_060584505.1">
    <property type="nucleotide sequence ID" value="NZ_CP013067.1"/>
</dbReference>
<dbReference type="EMBL" id="CP013067">
    <property type="protein sequence ID" value="ALP42762.1"/>
    <property type="molecule type" value="Genomic_DNA"/>
</dbReference>
<organism evidence="3 4">
    <name type="scientific">Aeromonas schubertii</name>
    <dbReference type="NCBI Taxonomy" id="652"/>
    <lineage>
        <taxon>Bacteria</taxon>
        <taxon>Pseudomonadati</taxon>
        <taxon>Pseudomonadota</taxon>
        <taxon>Gammaproteobacteria</taxon>
        <taxon>Aeromonadales</taxon>
        <taxon>Aeromonadaceae</taxon>
        <taxon>Aeromonas</taxon>
    </lineage>
</organism>
<dbReference type="InterPro" id="IPR023393">
    <property type="entry name" value="START-like_dom_sf"/>
</dbReference>
<dbReference type="AlphaFoldDB" id="A0A0S2SM08"/>
<dbReference type="CDD" id="cd07814">
    <property type="entry name" value="SRPBCC_CalC_Aha1-like"/>
    <property type="match status" value="1"/>
</dbReference>
<evidence type="ECO:0000313" key="4">
    <source>
        <dbReference type="Proteomes" id="UP000058114"/>
    </source>
</evidence>
<proteinExistence type="inferred from homology"/>
<dbReference type="InterPro" id="IPR013538">
    <property type="entry name" value="ASHA1/2-like_C"/>
</dbReference>
<accession>A0A0S2SM08</accession>
<evidence type="ECO:0000256" key="1">
    <source>
        <dbReference type="ARBA" id="ARBA00006817"/>
    </source>
</evidence>
<sequence length="176" mass="20230">MENKQLEGSILIPAPVEAVWNAWTTEHGIRSFLAPDCLVVAEPNGPFEIYFRPDEAHGLRGTEGCRMMAVMPYDLLSFSWNFPPHLTHIRHQKTQVCLRFAPEGMSTRLHFVQTGWANDPEWNQGFEFFQDEWFNLFLPRLRWYFLNGPVDWRDPPSREALATTGADCCVIGCATV</sequence>
<comment type="similarity">
    <text evidence="1">Belongs to the AHA1 family.</text>
</comment>
<dbReference type="SUPFAM" id="SSF55961">
    <property type="entry name" value="Bet v1-like"/>
    <property type="match status" value="1"/>
</dbReference>
<evidence type="ECO:0000313" key="3">
    <source>
        <dbReference type="EMBL" id="ALP42762.1"/>
    </source>
</evidence>
<dbReference type="Pfam" id="PF08327">
    <property type="entry name" value="AHSA1"/>
    <property type="match status" value="1"/>
</dbReference>